<dbReference type="SUPFAM" id="SSF55785">
    <property type="entry name" value="PYP-like sensor domain (PAS domain)"/>
    <property type="match status" value="2"/>
</dbReference>
<gene>
    <name evidence="3" type="ORF">SAMN05216252_10465</name>
</gene>
<dbReference type="SMART" id="SM00091">
    <property type="entry name" value="PAS"/>
    <property type="match status" value="2"/>
</dbReference>
<dbReference type="CDD" id="cd16936">
    <property type="entry name" value="HATPase_RsbW-like"/>
    <property type="match status" value="1"/>
</dbReference>
<dbReference type="FunFam" id="3.60.40.10:FF:000031">
    <property type="entry name" value="PAS sensor protein"/>
    <property type="match status" value="1"/>
</dbReference>
<dbReference type="SMART" id="SM00331">
    <property type="entry name" value="PP2C_SIG"/>
    <property type="match status" value="1"/>
</dbReference>
<dbReference type="Pfam" id="PF08448">
    <property type="entry name" value="PAS_4"/>
    <property type="match status" value="1"/>
</dbReference>
<name>A0A239CKL4_9ACTN</name>
<dbReference type="InterPro" id="IPR003018">
    <property type="entry name" value="GAF"/>
</dbReference>
<dbReference type="InterPro" id="IPR001932">
    <property type="entry name" value="PPM-type_phosphatase-like_dom"/>
</dbReference>
<dbReference type="EMBL" id="FZOF01000004">
    <property type="protein sequence ID" value="SNS20238.1"/>
    <property type="molecule type" value="Genomic_DNA"/>
</dbReference>
<dbReference type="GO" id="GO:0016791">
    <property type="term" value="F:phosphatase activity"/>
    <property type="evidence" value="ECO:0007669"/>
    <property type="project" value="TreeGrafter"/>
</dbReference>
<accession>A0A239CKL4</accession>
<dbReference type="PANTHER" id="PTHR43156:SF2">
    <property type="entry name" value="STAGE II SPORULATION PROTEIN E"/>
    <property type="match status" value="1"/>
</dbReference>
<dbReference type="SUPFAM" id="SSF81606">
    <property type="entry name" value="PP2C-like"/>
    <property type="match status" value="1"/>
</dbReference>
<dbReference type="InterPro" id="IPR000014">
    <property type="entry name" value="PAS"/>
</dbReference>
<dbReference type="Gene3D" id="3.30.450.40">
    <property type="match status" value="1"/>
</dbReference>
<dbReference type="Proteomes" id="UP000198280">
    <property type="component" value="Unassembled WGS sequence"/>
</dbReference>
<dbReference type="FunFam" id="3.30.565.10:FF:000028">
    <property type="entry name" value="PAS sensor protein"/>
    <property type="match status" value="1"/>
</dbReference>
<reference evidence="3 4" key="1">
    <citation type="submission" date="2017-06" db="EMBL/GenBank/DDBJ databases">
        <authorList>
            <person name="Kim H.J."/>
            <person name="Triplett B.A."/>
        </authorList>
    </citation>
    <scope>NUCLEOTIDE SEQUENCE [LARGE SCALE GENOMIC DNA]</scope>
    <source>
        <strain evidence="3 4">CGMCC 4.1858</strain>
    </source>
</reference>
<keyword evidence="4" id="KW-1185">Reference proteome</keyword>
<proteinExistence type="predicted"/>
<dbReference type="AlphaFoldDB" id="A0A239CKL4"/>
<dbReference type="InterPro" id="IPR013767">
    <property type="entry name" value="PAS_fold"/>
</dbReference>
<dbReference type="InterPro" id="IPR013656">
    <property type="entry name" value="PAS_4"/>
</dbReference>
<dbReference type="Pfam" id="PF01590">
    <property type="entry name" value="GAF"/>
    <property type="match status" value="1"/>
</dbReference>
<dbReference type="CDD" id="cd00130">
    <property type="entry name" value="PAS"/>
    <property type="match status" value="2"/>
</dbReference>
<dbReference type="PANTHER" id="PTHR43156">
    <property type="entry name" value="STAGE II SPORULATION PROTEIN E-RELATED"/>
    <property type="match status" value="1"/>
</dbReference>
<sequence length="813" mass="88158">MDNPAKTFSESPEDPFSVHGAASVVLDDDASVVGWSARAETLLGHRAGDVLGRPAPELLVHPADLELVLGVSAACLREGGWFGVVPVLHRDGRRVEVGCRVRAVAREDDRREWYVVAAPASEVVQWETDRWVLDGLFRRSPIGLAVFAPDLTFLRVNRAITKFSGVPAEKHQGLRTADFLFGPDAEAVDDQLRRVLETGRSSIFSEQPCRLRRDPQRELYVAVSAFRMEDTYGHVLGVTQTVEDVTERFRARRRLALLSEAGARIGTTLDVGRTARELAEVAVPGLADSASVDLLEAVPQGEEPAQDAFPVVCRAAVQSVFPDTEQIMYPVGRTIGIPPGSTQARSLAEGRPVFESDMDRAMAWLDDDRARARAAREVGAHSLMVVPLVARGLVLGLISLWRTRRREPFEADDLTLAEEFAARAALSIDNARRYTQQHQAALTLQHSLLPGNVPWHPAAEVAHRYLPANTATGVGGDWFDVIPLSGLRIALVVGDVVGRGLHAAATMGRLRTAVHTLAHLDPTPDEVLSHLDDLVDRLASEQRETDENAPPVVGATCLYAVYDPVSRRCSLARAGHPPPVVVTPEGRASLVNIPPGPPLGLGGLPFETAEIELAEGSTLALYTDGLLCTRCRDVDDSIAMLCGALTAPSGSLEETCGAVEDTLLKGRRATEAADDVALLVARTRVLAPEQVATWDLAPDATAAGQARSLVESRLAEWGLEEAAFVTELIVSELVTNAYRYAGGPITLRLIRDSHLICEVSDTSSTSPHLRRARTTDEGGRGLFLVAQLSERWGTRYTREGKTIWTEQPLQGDF</sequence>
<dbReference type="PROSITE" id="PS50112">
    <property type="entry name" value="PAS"/>
    <property type="match status" value="1"/>
</dbReference>
<dbReference type="InterPro" id="IPR003594">
    <property type="entry name" value="HATPase_dom"/>
</dbReference>
<dbReference type="RefSeq" id="WP_089223201.1">
    <property type="nucleotide sequence ID" value="NZ_FZOF01000004.1"/>
</dbReference>
<keyword evidence="1" id="KW-0378">Hydrolase</keyword>
<evidence type="ECO:0000259" key="2">
    <source>
        <dbReference type="PROSITE" id="PS50112"/>
    </source>
</evidence>
<dbReference type="GO" id="GO:0006355">
    <property type="term" value="P:regulation of DNA-templated transcription"/>
    <property type="evidence" value="ECO:0007669"/>
    <property type="project" value="InterPro"/>
</dbReference>
<dbReference type="OrthoDB" id="118142at2"/>
<dbReference type="Pfam" id="PF13581">
    <property type="entry name" value="HATPase_c_2"/>
    <property type="match status" value="1"/>
</dbReference>
<dbReference type="Gene3D" id="3.30.565.10">
    <property type="entry name" value="Histidine kinase-like ATPase, C-terminal domain"/>
    <property type="match status" value="1"/>
</dbReference>
<dbReference type="SMART" id="SM00065">
    <property type="entry name" value="GAF"/>
    <property type="match status" value="1"/>
</dbReference>
<dbReference type="SUPFAM" id="SSF55874">
    <property type="entry name" value="ATPase domain of HSP90 chaperone/DNA topoisomerase II/histidine kinase"/>
    <property type="match status" value="1"/>
</dbReference>
<dbReference type="SUPFAM" id="SSF55781">
    <property type="entry name" value="GAF domain-like"/>
    <property type="match status" value="1"/>
</dbReference>
<dbReference type="InterPro" id="IPR052016">
    <property type="entry name" value="Bact_Sigma-Reg"/>
</dbReference>
<dbReference type="Gene3D" id="3.60.40.10">
    <property type="entry name" value="PPM-type phosphatase domain"/>
    <property type="match status" value="1"/>
</dbReference>
<dbReference type="FunFam" id="3.30.450.40:FF:000035">
    <property type="entry name" value="PAS sensor protein"/>
    <property type="match status" value="1"/>
</dbReference>
<dbReference type="Pfam" id="PF00989">
    <property type="entry name" value="PAS"/>
    <property type="match status" value="1"/>
</dbReference>
<evidence type="ECO:0000256" key="1">
    <source>
        <dbReference type="ARBA" id="ARBA00022801"/>
    </source>
</evidence>
<dbReference type="InterPro" id="IPR029016">
    <property type="entry name" value="GAF-like_dom_sf"/>
</dbReference>
<organism evidence="3 4">
    <name type="scientific">Actinacidiphila glaucinigra</name>
    <dbReference type="NCBI Taxonomy" id="235986"/>
    <lineage>
        <taxon>Bacteria</taxon>
        <taxon>Bacillati</taxon>
        <taxon>Actinomycetota</taxon>
        <taxon>Actinomycetes</taxon>
        <taxon>Kitasatosporales</taxon>
        <taxon>Streptomycetaceae</taxon>
        <taxon>Actinacidiphila</taxon>
    </lineage>
</organism>
<dbReference type="NCBIfam" id="TIGR00229">
    <property type="entry name" value="sensory_box"/>
    <property type="match status" value="2"/>
</dbReference>
<protein>
    <submittedName>
        <fullName evidence="3">PAS domain S-box-containing protein</fullName>
    </submittedName>
</protein>
<dbReference type="Gene3D" id="3.30.450.20">
    <property type="entry name" value="PAS domain"/>
    <property type="match status" value="2"/>
</dbReference>
<dbReference type="InterPro" id="IPR036890">
    <property type="entry name" value="HATPase_C_sf"/>
</dbReference>
<dbReference type="Pfam" id="PF07228">
    <property type="entry name" value="SpoIIE"/>
    <property type="match status" value="1"/>
</dbReference>
<dbReference type="InterPro" id="IPR035965">
    <property type="entry name" value="PAS-like_dom_sf"/>
</dbReference>
<feature type="domain" description="PAS" evidence="2">
    <location>
        <begin position="24"/>
        <end position="79"/>
    </location>
</feature>
<dbReference type="InterPro" id="IPR036457">
    <property type="entry name" value="PPM-type-like_dom_sf"/>
</dbReference>
<evidence type="ECO:0000313" key="4">
    <source>
        <dbReference type="Proteomes" id="UP000198280"/>
    </source>
</evidence>
<evidence type="ECO:0000313" key="3">
    <source>
        <dbReference type="EMBL" id="SNS20238.1"/>
    </source>
</evidence>